<dbReference type="RefSeq" id="XP_021810529.1">
    <property type="nucleotide sequence ID" value="XM_021954837.1"/>
</dbReference>
<evidence type="ECO:0000256" key="2">
    <source>
        <dbReference type="ARBA" id="ARBA00010617"/>
    </source>
</evidence>
<evidence type="ECO:0000256" key="7">
    <source>
        <dbReference type="ARBA" id="ARBA00023033"/>
    </source>
</evidence>
<dbReference type="AlphaFoldDB" id="A0A6P5S4E5"/>
<evidence type="ECO:0000256" key="6">
    <source>
        <dbReference type="ARBA" id="ARBA00023004"/>
    </source>
</evidence>
<dbReference type="SUPFAM" id="SSF48264">
    <property type="entry name" value="Cytochrome P450"/>
    <property type="match status" value="1"/>
</dbReference>
<dbReference type="FunFam" id="1.10.630.10:FF:000037">
    <property type="entry name" value="Cytochrome P450 9"/>
    <property type="match status" value="1"/>
</dbReference>
<keyword evidence="4 8" id="KW-0479">Metal-binding</keyword>
<keyword evidence="6 8" id="KW-0408">Iron</keyword>
<dbReference type="Proteomes" id="UP000515124">
    <property type="component" value="Unplaced"/>
</dbReference>
<dbReference type="GO" id="GO:0019756">
    <property type="term" value="P:cyanogenic glycoside biosynthetic process"/>
    <property type="evidence" value="ECO:0007669"/>
    <property type="project" value="UniProtKB-ARBA"/>
</dbReference>
<dbReference type="InterPro" id="IPR017972">
    <property type="entry name" value="Cyt_P450_CS"/>
</dbReference>
<dbReference type="GeneID" id="110753856"/>
<dbReference type="GO" id="GO:0016705">
    <property type="term" value="F:oxidoreductase activity, acting on paired donors, with incorporation or reduction of molecular oxygen"/>
    <property type="evidence" value="ECO:0007669"/>
    <property type="project" value="InterPro"/>
</dbReference>
<evidence type="ECO:0000256" key="3">
    <source>
        <dbReference type="ARBA" id="ARBA00022617"/>
    </source>
</evidence>
<dbReference type="InterPro" id="IPR001128">
    <property type="entry name" value="Cyt_P450"/>
</dbReference>
<dbReference type="GO" id="GO:0005506">
    <property type="term" value="F:iron ion binding"/>
    <property type="evidence" value="ECO:0007669"/>
    <property type="project" value="InterPro"/>
</dbReference>
<dbReference type="PANTHER" id="PTHR47944:SF4">
    <property type="entry name" value="OS09G0441700 PROTEIN"/>
    <property type="match status" value="1"/>
</dbReference>
<dbReference type="PROSITE" id="PS00086">
    <property type="entry name" value="CYTOCHROME_P450"/>
    <property type="match status" value="1"/>
</dbReference>
<keyword evidence="10" id="KW-1185">Reference proteome</keyword>
<organism evidence="10 11">
    <name type="scientific">Prunus avium</name>
    <name type="common">Cherry</name>
    <name type="synonym">Cerasus avium</name>
    <dbReference type="NCBI Taxonomy" id="42229"/>
    <lineage>
        <taxon>Eukaryota</taxon>
        <taxon>Viridiplantae</taxon>
        <taxon>Streptophyta</taxon>
        <taxon>Embryophyta</taxon>
        <taxon>Tracheophyta</taxon>
        <taxon>Spermatophyta</taxon>
        <taxon>Magnoliopsida</taxon>
        <taxon>eudicotyledons</taxon>
        <taxon>Gunneridae</taxon>
        <taxon>Pentapetalae</taxon>
        <taxon>rosids</taxon>
        <taxon>fabids</taxon>
        <taxon>Rosales</taxon>
        <taxon>Rosaceae</taxon>
        <taxon>Amygdaloideae</taxon>
        <taxon>Amygdaleae</taxon>
        <taxon>Prunus</taxon>
    </lineage>
</organism>
<dbReference type="Gene3D" id="1.10.630.10">
    <property type="entry name" value="Cytochrome P450"/>
    <property type="match status" value="1"/>
</dbReference>
<dbReference type="KEGG" id="pavi:110753856"/>
<protein>
    <submittedName>
        <fullName evidence="11">Isoleucine N-monooxygenase 2-like</fullName>
    </submittedName>
</protein>
<evidence type="ECO:0000256" key="5">
    <source>
        <dbReference type="ARBA" id="ARBA00023002"/>
    </source>
</evidence>
<comment type="cofactor">
    <cofactor evidence="1 8">
        <name>heme</name>
        <dbReference type="ChEBI" id="CHEBI:30413"/>
    </cofactor>
</comment>
<dbReference type="Gramene" id="Pav_sc0000375.1_g490.1.mk:mrna">
    <property type="protein sequence ID" value="Pav_sc0000375.1_g490.1.mk:mrna"/>
    <property type="gene ID" value="Pav_sc0000375.1_g490.1.mk"/>
</dbReference>
<dbReference type="Pfam" id="PF00067">
    <property type="entry name" value="p450"/>
    <property type="match status" value="1"/>
</dbReference>
<dbReference type="SMR" id="A0A6P5S4E5"/>
<comment type="similarity">
    <text evidence="2 9">Belongs to the cytochrome P450 family.</text>
</comment>
<evidence type="ECO:0000256" key="1">
    <source>
        <dbReference type="ARBA" id="ARBA00001971"/>
    </source>
</evidence>
<evidence type="ECO:0000256" key="8">
    <source>
        <dbReference type="PIRSR" id="PIRSR602401-1"/>
    </source>
</evidence>
<reference evidence="11" key="1">
    <citation type="submission" date="2025-08" db="UniProtKB">
        <authorList>
            <consortium name="RefSeq"/>
        </authorList>
    </citation>
    <scope>IDENTIFICATION</scope>
</reference>
<evidence type="ECO:0000256" key="4">
    <source>
        <dbReference type="ARBA" id="ARBA00022723"/>
    </source>
</evidence>
<keyword evidence="3 8" id="KW-0349">Heme</keyword>
<gene>
    <name evidence="11" type="primary">LOC110753856</name>
</gene>
<dbReference type="PANTHER" id="PTHR47944">
    <property type="entry name" value="CYTOCHROME P450 98A9"/>
    <property type="match status" value="1"/>
</dbReference>
<feature type="binding site" description="axial binding residue" evidence="8">
    <location>
        <position position="473"/>
    </location>
    <ligand>
        <name>heme</name>
        <dbReference type="ChEBI" id="CHEBI:30413"/>
    </ligand>
    <ligandPart>
        <name>Fe</name>
        <dbReference type="ChEBI" id="CHEBI:18248"/>
    </ligandPart>
</feature>
<evidence type="ECO:0000313" key="10">
    <source>
        <dbReference type="Proteomes" id="UP000515124"/>
    </source>
</evidence>
<proteinExistence type="inferred from homology"/>
<keyword evidence="7 9" id="KW-0503">Monooxygenase</keyword>
<dbReference type="InterPro" id="IPR002401">
    <property type="entry name" value="Cyt_P450_E_grp-I"/>
</dbReference>
<sequence length="535" mass="60960">MEANVGFLTLCLAITLVRFLMKRYWHQSKINDNNNNKAIKQHYPLPPTPKGLRPWPIVGNLPEMLMNKPTFRWIHKLMEESNTEIACIRLANVHVIPVSCPILSREILKKQDATFATRPLSISTFLITKGYITTVMVPFGEQWKKMRKVITSEMLSPMRHKWLTDKRIEEADHLVRYVFNQCNNEEGSGIVDLRLATQHYCANVIKRMIFNQRYFTEEMKDGGPSVEEQNYLNAVFDMLRYIYAFSASDYISCLRGLDLDGHEKIIKDCIKLTRKRQDPVIEERIREHQKLGGNKVPVDLLDILISLKDASGQPLLSLDEIKGQVNEMIMAAVDNPSNAAEWAIAEMINQPHLFEKARQELDAVVGKERQVQESDLSQLNFVKACAREAFRLHPVAPFNVPHVSMADTTVGDYFIPKGSHVMLSRIGLGRNPKIWDEPLKYKPERHLKDDGSGVVLTESELRFISFSTGMRGCVASTLGTSMTVMLFARLLHGFTWEAPPNESRIDLTEADGELLLAKPLLALAKPRLPAHVYQK</sequence>
<accession>A0A6P5S4E5</accession>
<dbReference type="InterPro" id="IPR036396">
    <property type="entry name" value="Cyt_P450_sf"/>
</dbReference>
<dbReference type="GO" id="GO:0004497">
    <property type="term" value="F:monooxygenase activity"/>
    <property type="evidence" value="ECO:0007669"/>
    <property type="project" value="UniProtKB-KW"/>
</dbReference>
<keyword evidence="5 9" id="KW-0560">Oxidoreductase</keyword>
<dbReference type="GO" id="GO:0020037">
    <property type="term" value="F:heme binding"/>
    <property type="evidence" value="ECO:0007669"/>
    <property type="project" value="InterPro"/>
</dbReference>
<name>A0A6P5S4E5_PRUAV</name>
<evidence type="ECO:0000256" key="9">
    <source>
        <dbReference type="RuleBase" id="RU000461"/>
    </source>
</evidence>
<dbReference type="PRINTS" id="PR00463">
    <property type="entry name" value="EP450I"/>
</dbReference>
<evidence type="ECO:0000313" key="11">
    <source>
        <dbReference type="RefSeq" id="XP_021810529.1"/>
    </source>
</evidence>